<dbReference type="AlphaFoldDB" id="A0A3M7PBZ9"/>
<organism evidence="1 2">
    <name type="scientific">Brachionus plicatilis</name>
    <name type="common">Marine rotifer</name>
    <name type="synonym">Brachionus muelleri</name>
    <dbReference type="NCBI Taxonomy" id="10195"/>
    <lineage>
        <taxon>Eukaryota</taxon>
        <taxon>Metazoa</taxon>
        <taxon>Spiralia</taxon>
        <taxon>Gnathifera</taxon>
        <taxon>Rotifera</taxon>
        <taxon>Eurotatoria</taxon>
        <taxon>Monogononta</taxon>
        <taxon>Pseudotrocha</taxon>
        <taxon>Ploima</taxon>
        <taxon>Brachionidae</taxon>
        <taxon>Brachionus</taxon>
    </lineage>
</organism>
<name>A0A3M7PBZ9_BRAPC</name>
<sequence length="99" mass="10884">MTTRFEIQVVGPMVEFTRSSMSSSTCFWSSLDTASCKWMATGRSFCLTGLMLGSMSSLTSAPFMQPILSENSCGNNALYFSCCWLWSPLKSLAVSLLHT</sequence>
<evidence type="ECO:0000313" key="2">
    <source>
        <dbReference type="Proteomes" id="UP000276133"/>
    </source>
</evidence>
<reference evidence="1 2" key="1">
    <citation type="journal article" date="2018" name="Sci. Rep.">
        <title>Genomic signatures of local adaptation to the degree of environmental predictability in rotifers.</title>
        <authorList>
            <person name="Franch-Gras L."/>
            <person name="Hahn C."/>
            <person name="Garcia-Roger E.M."/>
            <person name="Carmona M.J."/>
            <person name="Serra M."/>
            <person name="Gomez A."/>
        </authorList>
    </citation>
    <scope>NUCLEOTIDE SEQUENCE [LARGE SCALE GENOMIC DNA]</scope>
    <source>
        <strain evidence="1">HYR1</strain>
    </source>
</reference>
<protein>
    <submittedName>
        <fullName evidence="1">Uncharacterized protein</fullName>
    </submittedName>
</protein>
<proteinExistence type="predicted"/>
<comment type="caution">
    <text evidence="1">The sequence shown here is derived from an EMBL/GenBank/DDBJ whole genome shotgun (WGS) entry which is preliminary data.</text>
</comment>
<gene>
    <name evidence="1" type="ORF">BpHYR1_007351</name>
</gene>
<dbReference type="EMBL" id="REGN01011992">
    <property type="protein sequence ID" value="RMZ96651.1"/>
    <property type="molecule type" value="Genomic_DNA"/>
</dbReference>
<evidence type="ECO:0000313" key="1">
    <source>
        <dbReference type="EMBL" id="RMZ96651.1"/>
    </source>
</evidence>
<dbReference type="Proteomes" id="UP000276133">
    <property type="component" value="Unassembled WGS sequence"/>
</dbReference>
<accession>A0A3M7PBZ9</accession>
<keyword evidence="2" id="KW-1185">Reference proteome</keyword>